<comment type="similarity">
    <text evidence="1 4">Belongs to the bacterial ribosomal protein bL20 family.</text>
</comment>
<evidence type="ECO:0000256" key="1">
    <source>
        <dbReference type="ARBA" id="ARBA00007698"/>
    </source>
</evidence>
<sequence length="103" mass="12205">MRVKRGPSHVHRRNRLLKRVKGFRWRRKSTIRLGRVAALKAGVHAYRHRRERKRDFRRLWNIQVNAGARLNGSTYGRLIHGLKLAHVELDRKILAHLAEHEPA</sequence>
<keyword evidence="4" id="KW-0694">RNA-binding</keyword>
<dbReference type="FunFam" id="1.10.1900.20:FF:000001">
    <property type="entry name" value="50S ribosomal protein L20"/>
    <property type="match status" value="1"/>
</dbReference>
<gene>
    <name evidence="5" type="ORF">UY81_C0062G0001</name>
</gene>
<dbReference type="GO" id="GO:1990904">
    <property type="term" value="C:ribonucleoprotein complex"/>
    <property type="evidence" value="ECO:0007669"/>
    <property type="project" value="UniProtKB-KW"/>
</dbReference>
<protein>
    <recommendedName>
        <fullName evidence="4">50S ribosomal protein L20</fullName>
    </recommendedName>
</protein>
<dbReference type="GO" id="GO:0006412">
    <property type="term" value="P:translation"/>
    <property type="evidence" value="ECO:0007669"/>
    <property type="project" value="InterPro"/>
</dbReference>
<organism evidence="5 6">
    <name type="scientific">Candidatus Giovannonibacteria bacterium GW2011_GWA2_53_7</name>
    <dbReference type="NCBI Taxonomy" id="1618650"/>
    <lineage>
        <taxon>Bacteria</taxon>
        <taxon>Candidatus Giovannoniibacteriota</taxon>
    </lineage>
</organism>
<dbReference type="GO" id="GO:0005840">
    <property type="term" value="C:ribosome"/>
    <property type="evidence" value="ECO:0007669"/>
    <property type="project" value="UniProtKB-KW"/>
</dbReference>
<dbReference type="InterPro" id="IPR035566">
    <property type="entry name" value="Ribosomal_protein_bL20_C"/>
</dbReference>
<keyword evidence="3 4" id="KW-0687">Ribonucleoprotein</keyword>
<dbReference type="Gene3D" id="6.10.160.10">
    <property type="match status" value="1"/>
</dbReference>
<evidence type="ECO:0000256" key="4">
    <source>
        <dbReference type="RuleBase" id="RU000560"/>
    </source>
</evidence>
<feature type="non-terminal residue" evidence="5">
    <location>
        <position position="103"/>
    </location>
</feature>
<proteinExistence type="inferred from homology"/>
<evidence type="ECO:0000313" key="6">
    <source>
        <dbReference type="Proteomes" id="UP000034290"/>
    </source>
</evidence>
<dbReference type="NCBIfam" id="TIGR01032">
    <property type="entry name" value="rplT_bact"/>
    <property type="match status" value="1"/>
</dbReference>
<keyword evidence="2 4" id="KW-0689">Ribosomal protein</keyword>
<dbReference type="GO" id="GO:0019843">
    <property type="term" value="F:rRNA binding"/>
    <property type="evidence" value="ECO:0007669"/>
    <property type="project" value="UniProtKB-KW"/>
</dbReference>
<dbReference type="CDD" id="cd07026">
    <property type="entry name" value="Ribosomal_L20"/>
    <property type="match status" value="1"/>
</dbReference>
<dbReference type="AlphaFoldDB" id="A0A0G2APT8"/>
<dbReference type="Gene3D" id="1.10.1900.20">
    <property type="entry name" value="Ribosomal protein L20"/>
    <property type="match status" value="1"/>
</dbReference>
<dbReference type="EMBL" id="LCRM01000062">
    <property type="protein sequence ID" value="KKW34759.1"/>
    <property type="molecule type" value="Genomic_DNA"/>
</dbReference>
<dbReference type="Proteomes" id="UP000034290">
    <property type="component" value="Unassembled WGS sequence"/>
</dbReference>
<dbReference type="PANTHER" id="PTHR10986">
    <property type="entry name" value="39S RIBOSOMAL PROTEIN L20"/>
    <property type="match status" value="1"/>
</dbReference>
<evidence type="ECO:0000313" key="5">
    <source>
        <dbReference type="EMBL" id="KKW34759.1"/>
    </source>
</evidence>
<dbReference type="Pfam" id="PF00453">
    <property type="entry name" value="Ribosomal_L20"/>
    <property type="match status" value="1"/>
</dbReference>
<keyword evidence="4" id="KW-0699">rRNA-binding</keyword>
<evidence type="ECO:0000256" key="3">
    <source>
        <dbReference type="ARBA" id="ARBA00023274"/>
    </source>
</evidence>
<dbReference type="SUPFAM" id="SSF74731">
    <property type="entry name" value="Ribosomal protein L20"/>
    <property type="match status" value="1"/>
</dbReference>
<dbReference type="InterPro" id="IPR005813">
    <property type="entry name" value="Ribosomal_bL20"/>
</dbReference>
<evidence type="ECO:0000256" key="2">
    <source>
        <dbReference type="ARBA" id="ARBA00022980"/>
    </source>
</evidence>
<comment type="function">
    <text evidence="4">Binds directly to 23S ribosomal RNA and is necessary for the in vitro assembly process of the 50S ribosomal subunit. It is not involved in the protein synthesizing functions of that subunit.</text>
</comment>
<reference evidence="5 6" key="1">
    <citation type="journal article" date="2015" name="Nature">
        <title>rRNA introns, odd ribosomes, and small enigmatic genomes across a large radiation of phyla.</title>
        <authorList>
            <person name="Brown C.T."/>
            <person name="Hug L.A."/>
            <person name="Thomas B.C."/>
            <person name="Sharon I."/>
            <person name="Castelle C.J."/>
            <person name="Singh A."/>
            <person name="Wilkins M.J."/>
            <person name="Williams K.H."/>
            <person name="Banfield J.F."/>
        </authorList>
    </citation>
    <scope>NUCLEOTIDE SEQUENCE [LARGE SCALE GENOMIC DNA]</scope>
</reference>
<comment type="caution">
    <text evidence="5">The sequence shown here is derived from an EMBL/GenBank/DDBJ whole genome shotgun (WGS) entry which is preliminary data.</text>
</comment>
<dbReference type="GO" id="GO:0003735">
    <property type="term" value="F:structural constituent of ribosome"/>
    <property type="evidence" value="ECO:0007669"/>
    <property type="project" value="InterPro"/>
</dbReference>
<name>A0A0G2APT8_9BACT</name>
<dbReference type="PRINTS" id="PR00062">
    <property type="entry name" value="RIBOSOMALL20"/>
</dbReference>
<accession>A0A0G2APT8</accession>